<organism evidence="1 2">
    <name type="scientific">Methanobrevibacter arboriphilus</name>
    <dbReference type="NCBI Taxonomy" id="39441"/>
    <lineage>
        <taxon>Archaea</taxon>
        <taxon>Methanobacteriati</taxon>
        <taxon>Methanobacteriota</taxon>
        <taxon>Methanomada group</taxon>
        <taxon>Methanobacteria</taxon>
        <taxon>Methanobacteriales</taxon>
        <taxon>Methanobacteriaceae</taxon>
        <taxon>Methanobrevibacter</taxon>
    </lineage>
</organism>
<reference evidence="1" key="1">
    <citation type="submission" date="2019-06" db="EMBL/GenBank/DDBJ databases">
        <title>Complete genome sequence of Methanobrevibacter arboriphilus strain SA.</title>
        <authorList>
            <person name="Asakawa S."/>
        </authorList>
    </citation>
    <scope>NUCLEOTIDE SEQUENCE</scope>
    <source>
        <strain evidence="1">SA</strain>
    </source>
</reference>
<evidence type="ECO:0000313" key="2">
    <source>
        <dbReference type="Proteomes" id="UP000825015"/>
    </source>
</evidence>
<dbReference type="Proteomes" id="UP000825015">
    <property type="component" value="Chromosome"/>
</dbReference>
<keyword evidence="2" id="KW-1185">Reference proteome</keyword>
<evidence type="ECO:0000313" key="1">
    <source>
        <dbReference type="EMBL" id="BBL62208.1"/>
    </source>
</evidence>
<dbReference type="EMBL" id="AP019779">
    <property type="protein sequence ID" value="BBL62208.1"/>
    <property type="molecule type" value="Genomic_DNA"/>
</dbReference>
<proteinExistence type="predicted"/>
<protein>
    <submittedName>
        <fullName evidence="1">Uncharacterized protein</fullName>
    </submittedName>
</protein>
<sequence>MNSWYLDNHTSWPPSNSIYPLLISIHINTNDERTLNTFLSDKSREYLIKYGPVGARSFSTMNFLNDNDIPSYFSGCLTLTLDKNPNINNKDFIIAVDAPKEIISFLKTKTKKKNH</sequence>
<name>A0ACA8R493_METAZ</name>
<accession>A0ACA8R493</accession>
<gene>
    <name evidence="1" type="ORF">MarbSA_12480</name>
</gene>